<proteinExistence type="predicted"/>
<dbReference type="Gene3D" id="3.10.129.10">
    <property type="entry name" value="Hotdog Thioesterase"/>
    <property type="match status" value="1"/>
</dbReference>
<keyword evidence="4" id="KW-1185">Reference proteome</keyword>
<dbReference type="Proteomes" id="UP000031518">
    <property type="component" value="Unassembled WGS sequence"/>
</dbReference>
<organism evidence="3 4">
    <name type="scientific">Pyrinomonas methylaliphatogenes</name>
    <dbReference type="NCBI Taxonomy" id="454194"/>
    <lineage>
        <taxon>Bacteria</taxon>
        <taxon>Pseudomonadati</taxon>
        <taxon>Acidobacteriota</taxon>
        <taxon>Blastocatellia</taxon>
        <taxon>Blastocatellales</taxon>
        <taxon>Pyrinomonadaceae</taxon>
        <taxon>Pyrinomonas</taxon>
    </lineage>
</organism>
<evidence type="ECO:0000313" key="3">
    <source>
        <dbReference type="EMBL" id="CDM64768.1"/>
    </source>
</evidence>
<reference evidence="3 4" key="2">
    <citation type="submission" date="2015-01" db="EMBL/GenBank/DDBJ databases">
        <title>Complete genome sequence of Pyrinomonas methylaliphatogenes type strain K22T.</title>
        <authorList>
            <person name="Lee K.C.Y."/>
            <person name="Power J.F."/>
            <person name="Dunfield P.F."/>
            <person name="Morgan X.C."/>
            <person name="Huttenhower C."/>
            <person name="Stott M.B."/>
        </authorList>
    </citation>
    <scope>NUCLEOTIDE SEQUENCE [LARGE SCALE GENOMIC DNA]</scope>
    <source>
        <strain evidence="3 4">K22</strain>
    </source>
</reference>
<evidence type="ECO:0000313" key="4">
    <source>
        <dbReference type="Proteomes" id="UP000031518"/>
    </source>
</evidence>
<dbReference type="InterPro" id="IPR002539">
    <property type="entry name" value="MaoC-like_dom"/>
</dbReference>
<protein>
    <submittedName>
        <fullName evidence="3">Acyl dehydratase</fullName>
    </submittedName>
</protein>
<dbReference type="STRING" id="454194.PYK22_00763"/>
<keyword evidence="1" id="KW-0456">Lyase</keyword>
<feature type="domain" description="MaoC-like" evidence="2">
    <location>
        <begin position="12"/>
        <end position="104"/>
    </location>
</feature>
<dbReference type="SUPFAM" id="SSF54637">
    <property type="entry name" value="Thioesterase/thiol ester dehydrase-isomerase"/>
    <property type="match status" value="1"/>
</dbReference>
<dbReference type="GO" id="GO:0006633">
    <property type="term" value="P:fatty acid biosynthetic process"/>
    <property type="evidence" value="ECO:0007669"/>
    <property type="project" value="TreeGrafter"/>
</dbReference>
<dbReference type="AlphaFoldDB" id="A0A0B6WU56"/>
<sequence>MRLKIGDSASFQKTITADDIERFAELTGDRNPVHLDDDFARRTRFGRRIAHGMLGASLISALLANELPGPGTIYLSQTLQFTAPIYPNDTITAQVAITNIREDKPIVTLETICVNQRGETVIRGEAVVLVEDLERDR</sequence>
<name>A0A0B6WU56_9BACT</name>
<dbReference type="Pfam" id="PF01575">
    <property type="entry name" value="MaoC_dehydratas"/>
    <property type="match status" value="1"/>
</dbReference>
<accession>A0A0B6WU56</accession>
<reference evidence="3 4" key="1">
    <citation type="submission" date="2013-12" db="EMBL/GenBank/DDBJ databases">
        <authorList>
            <person name="Stott M."/>
        </authorList>
    </citation>
    <scope>NUCLEOTIDE SEQUENCE [LARGE SCALE GENOMIC DNA]</scope>
    <source>
        <strain evidence="3 4">K22</strain>
    </source>
</reference>
<dbReference type="GO" id="GO:0019171">
    <property type="term" value="F:(3R)-hydroxyacyl-[acyl-carrier-protein] dehydratase activity"/>
    <property type="evidence" value="ECO:0007669"/>
    <property type="project" value="TreeGrafter"/>
</dbReference>
<dbReference type="InterPro" id="IPR050965">
    <property type="entry name" value="UPF0336/Enoyl-CoA_hydratase"/>
</dbReference>
<dbReference type="FunFam" id="3.10.129.10:FF:000042">
    <property type="entry name" value="MaoC domain protein dehydratase"/>
    <property type="match status" value="1"/>
</dbReference>
<dbReference type="InterPro" id="IPR029069">
    <property type="entry name" value="HotDog_dom_sf"/>
</dbReference>
<evidence type="ECO:0000259" key="2">
    <source>
        <dbReference type="Pfam" id="PF01575"/>
    </source>
</evidence>
<dbReference type="RefSeq" id="WP_041974650.1">
    <property type="nucleotide sequence ID" value="NZ_CBXV010000003.1"/>
</dbReference>
<dbReference type="OrthoDB" id="9801625at2"/>
<gene>
    <name evidence="3" type="ORF">PYK22_00763</name>
</gene>
<dbReference type="CDD" id="cd03449">
    <property type="entry name" value="R_hydratase"/>
    <property type="match status" value="1"/>
</dbReference>
<evidence type="ECO:0000256" key="1">
    <source>
        <dbReference type="ARBA" id="ARBA00023239"/>
    </source>
</evidence>
<dbReference type="PANTHER" id="PTHR43437">
    <property type="entry name" value="HYDROXYACYL-THIOESTER DEHYDRATASE TYPE 2, MITOCHONDRIAL-RELATED"/>
    <property type="match status" value="1"/>
</dbReference>
<dbReference type="EMBL" id="CBXV010000003">
    <property type="protein sequence ID" value="CDM64768.1"/>
    <property type="molecule type" value="Genomic_DNA"/>
</dbReference>
<dbReference type="PANTHER" id="PTHR43437:SF3">
    <property type="entry name" value="HYDROXYACYL-THIOESTER DEHYDRATASE TYPE 2, MITOCHONDRIAL"/>
    <property type="match status" value="1"/>
</dbReference>